<protein>
    <submittedName>
        <fullName evidence="1">Uncharacterized protein</fullName>
    </submittedName>
</protein>
<proteinExistence type="predicted"/>
<accession>A0A645A3B1</accession>
<name>A0A645A3B1_9ZZZZ</name>
<dbReference type="AlphaFoldDB" id="A0A645A3B1"/>
<organism evidence="1">
    <name type="scientific">bioreactor metagenome</name>
    <dbReference type="NCBI Taxonomy" id="1076179"/>
    <lineage>
        <taxon>unclassified sequences</taxon>
        <taxon>metagenomes</taxon>
        <taxon>ecological metagenomes</taxon>
    </lineage>
</organism>
<comment type="caution">
    <text evidence="1">The sequence shown here is derived from an EMBL/GenBank/DDBJ whole genome shotgun (WGS) entry which is preliminary data.</text>
</comment>
<reference evidence="1" key="1">
    <citation type="submission" date="2019-08" db="EMBL/GenBank/DDBJ databases">
        <authorList>
            <person name="Kucharzyk K."/>
            <person name="Murdoch R.W."/>
            <person name="Higgins S."/>
            <person name="Loffler F."/>
        </authorList>
    </citation>
    <scope>NUCLEOTIDE SEQUENCE</scope>
</reference>
<sequence length="131" mass="13552">MAELQGCARHGFFGAAEHHAIDAALRDLARLAELGGHAGQVQQLDDHVLQHMAHPGAFFQAQQKAAALAHAAVVLDQVGQPGGQTFVEAGDFVGGIVFQLSQIKPDLQNGAVGPDTGAAQVSGAQELDIVE</sequence>
<evidence type="ECO:0000313" key="1">
    <source>
        <dbReference type="EMBL" id="MPM44284.1"/>
    </source>
</evidence>
<gene>
    <name evidence="1" type="ORF">SDC9_90962</name>
</gene>
<dbReference type="EMBL" id="VSSQ01010417">
    <property type="protein sequence ID" value="MPM44284.1"/>
    <property type="molecule type" value="Genomic_DNA"/>
</dbReference>